<feature type="transmembrane region" description="Helical" evidence="1">
    <location>
        <begin position="6"/>
        <end position="24"/>
    </location>
</feature>
<gene>
    <name evidence="2" type="ORF">HMPREF0623_0462</name>
</gene>
<comment type="caution">
    <text evidence="2">The sequence shown here is derived from an EMBL/GenBank/DDBJ whole genome shotgun (WGS) entry which is preliminary data.</text>
</comment>
<evidence type="ECO:0000256" key="1">
    <source>
        <dbReference type="SAM" id="Phobius"/>
    </source>
</evidence>
<protein>
    <submittedName>
        <fullName evidence="2">Uncharacterized protein</fullName>
    </submittedName>
</protein>
<evidence type="ECO:0000313" key="2">
    <source>
        <dbReference type="EMBL" id="EFL96411.1"/>
    </source>
</evidence>
<dbReference type="Proteomes" id="UP000004470">
    <property type="component" value="Unassembled WGS sequence"/>
</dbReference>
<keyword evidence="1" id="KW-0812">Transmembrane</keyword>
<proteinExistence type="predicted"/>
<dbReference type="HOGENOM" id="CLU_3082914_0_0_9"/>
<organism evidence="2 3">
    <name type="scientific">Pediococcus acidilactici DSM 20284</name>
    <dbReference type="NCBI Taxonomy" id="862514"/>
    <lineage>
        <taxon>Bacteria</taxon>
        <taxon>Bacillati</taxon>
        <taxon>Bacillota</taxon>
        <taxon>Bacilli</taxon>
        <taxon>Lactobacillales</taxon>
        <taxon>Lactobacillaceae</taxon>
        <taxon>Pediococcus</taxon>
        <taxon>Pediococcus acidilactici group</taxon>
    </lineage>
</organism>
<feature type="transmembrane region" description="Helical" evidence="1">
    <location>
        <begin position="31"/>
        <end position="49"/>
    </location>
</feature>
<keyword evidence="1" id="KW-1133">Transmembrane helix</keyword>
<sequence>MVFKTWASKLEYLLLLAVLGIVFVKARVNLLFLLATFLIFDVGALGYLISPN</sequence>
<evidence type="ECO:0000313" key="3">
    <source>
        <dbReference type="Proteomes" id="UP000004470"/>
    </source>
</evidence>
<dbReference type="AlphaFoldDB" id="E0NDU0"/>
<keyword evidence="3" id="KW-1185">Reference proteome</keyword>
<accession>E0NDU0</accession>
<dbReference type="EMBL" id="AEEG01000002">
    <property type="protein sequence ID" value="EFL96411.1"/>
    <property type="molecule type" value="Genomic_DNA"/>
</dbReference>
<keyword evidence="1" id="KW-0472">Membrane</keyword>
<reference evidence="2" key="1">
    <citation type="submission" date="2010-07" db="EMBL/GenBank/DDBJ databases">
        <authorList>
            <person name="Muzny D."/>
            <person name="Qin X."/>
            <person name="Deng J."/>
            <person name="Jiang H."/>
            <person name="Liu Y."/>
            <person name="Qu J."/>
            <person name="Song X.-Z."/>
            <person name="Zhang L."/>
            <person name="Thornton R."/>
            <person name="Coyle M."/>
            <person name="Francisco L."/>
            <person name="Jackson L."/>
            <person name="Javaid M."/>
            <person name="Korchina V."/>
            <person name="Kovar C."/>
            <person name="Mata R."/>
            <person name="Mathew T."/>
            <person name="Ngo R."/>
            <person name="Nguyen L."/>
            <person name="Nguyen N."/>
            <person name="Okwuonu G."/>
            <person name="Ongeri F."/>
            <person name="Pham C."/>
            <person name="Simmons D."/>
            <person name="Wilczek-Boney K."/>
            <person name="Hale W."/>
            <person name="Jakkamsetti A."/>
            <person name="Pham P."/>
            <person name="Ruth R."/>
            <person name="San Lucas F."/>
            <person name="Warren J."/>
            <person name="Zhang J."/>
            <person name="Zhao Z."/>
            <person name="Zhou C."/>
            <person name="Zhu D."/>
            <person name="Lee S."/>
            <person name="Bess C."/>
            <person name="Blankenburg K."/>
            <person name="Forbes L."/>
            <person name="Fu Q."/>
            <person name="Gubbala S."/>
            <person name="Hirani K."/>
            <person name="Jayaseelan J.C."/>
            <person name="Lara F."/>
            <person name="Munidasa M."/>
            <person name="Palculict T."/>
            <person name="Patil S."/>
            <person name="Pu L.-L."/>
            <person name="Saada N."/>
            <person name="Tang L."/>
            <person name="Weissenberger G."/>
            <person name="Zhu Y."/>
            <person name="Hemphill L."/>
            <person name="Shang Y."/>
            <person name="Youmans B."/>
            <person name="Ayvaz T."/>
            <person name="Ross M."/>
            <person name="Santibanez J."/>
            <person name="Aqrawi P."/>
            <person name="Gross S."/>
            <person name="Joshi V."/>
            <person name="Fowler G."/>
            <person name="Nazareth L."/>
            <person name="Reid J."/>
            <person name="Worley K."/>
            <person name="Petrosino J."/>
            <person name="Highlander S."/>
            <person name="Gibbs R."/>
        </authorList>
    </citation>
    <scope>NUCLEOTIDE SEQUENCE [LARGE SCALE GENOMIC DNA]</scope>
    <source>
        <strain evidence="2">DSM 20284</strain>
    </source>
</reference>
<name>E0NDU0_PEDAC</name>